<dbReference type="HOGENOM" id="CLU_187559_0_0_7"/>
<sequence>MRESCVKNWKYVAQIRGEWMRDCEMLEKCIFFNDKMANMPSTAEVIKLRYCKDDSEECARFMVCKALGREKVPEELFPNQVDRAKKIIAGK</sequence>
<evidence type="ECO:0000313" key="2">
    <source>
        <dbReference type="Proteomes" id="UP000006695"/>
    </source>
</evidence>
<dbReference type="EMBL" id="CP000698">
    <property type="protein sequence ID" value="ABQ24239.1"/>
    <property type="molecule type" value="Genomic_DNA"/>
</dbReference>
<accession>A5GDV2</accession>
<protein>
    <submittedName>
        <fullName evidence="1">Uncharacterized protein</fullName>
    </submittedName>
</protein>
<proteinExistence type="predicted"/>
<reference evidence="1 2" key="1">
    <citation type="submission" date="2007-05" db="EMBL/GenBank/DDBJ databases">
        <title>Complete sequence of Geobacter uraniireducens Rf4.</title>
        <authorList>
            <consortium name="US DOE Joint Genome Institute"/>
            <person name="Copeland A."/>
            <person name="Lucas S."/>
            <person name="Lapidus A."/>
            <person name="Barry K."/>
            <person name="Detter J.C."/>
            <person name="Glavina del Rio T."/>
            <person name="Hammon N."/>
            <person name="Israni S."/>
            <person name="Dalin E."/>
            <person name="Tice H."/>
            <person name="Pitluck S."/>
            <person name="Chertkov O."/>
            <person name="Brettin T."/>
            <person name="Bruce D."/>
            <person name="Han C."/>
            <person name="Schmutz J."/>
            <person name="Larimer F."/>
            <person name="Land M."/>
            <person name="Hauser L."/>
            <person name="Kyrpides N."/>
            <person name="Mikhailova N."/>
            <person name="Shelobolina E."/>
            <person name="Aklujkar M."/>
            <person name="Lovley D."/>
            <person name="Richardson P."/>
        </authorList>
    </citation>
    <scope>NUCLEOTIDE SEQUENCE [LARGE SCALE GENOMIC DNA]</scope>
    <source>
        <strain evidence="2">ATCC BAA-1134 / JCM 13001 / Rf4</strain>
    </source>
</reference>
<name>A5GDV2_GEOUR</name>
<dbReference type="AlphaFoldDB" id="A5GDV2"/>
<organism evidence="1 2">
    <name type="scientific">Geotalea uraniireducens (strain Rf4)</name>
    <name type="common">Geobacter uraniireducens</name>
    <dbReference type="NCBI Taxonomy" id="351605"/>
    <lineage>
        <taxon>Bacteria</taxon>
        <taxon>Pseudomonadati</taxon>
        <taxon>Thermodesulfobacteriota</taxon>
        <taxon>Desulfuromonadia</taxon>
        <taxon>Geobacterales</taxon>
        <taxon>Geobacteraceae</taxon>
        <taxon>Geotalea</taxon>
    </lineage>
</organism>
<dbReference type="KEGG" id="gur:Gura_0021"/>
<gene>
    <name evidence="1" type="ordered locus">Gura_0021</name>
</gene>
<dbReference type="Proteomes" id="UP000006695">
    <property type="component" value="Chromosome"/>
</dbReference>
<keyword evidence="2" id="KW-1185">Reference proteome</keyword>
<evidence type="ECO:0000313" key="1">
    <source>
        <dbReference type="EMBL" id="ABQ24239.1"/>
    </source>
</evidence>